<dbReference type="InParanoid" id="A0A369JP84"/>
<keyword evidence="3" id="KW-0949">S-adenosyl-L-methionine</keyword>
<dbReference type="Pfam" id="PF00891">
    <property type="entry name" value="Methyltransf_2"/>
    <property type="match status" value="1"/>
</dbReference>
<protein>
    <submittedName>
        <fullName evidence="6">4-O-methyltransferase 1</fullName>
    </submittedName>
</protein>
<dbReference type="PANTHER" id="PTHR43712">
    <property type="entry name" value="PUTATIVE (AFU_ORTHOLOGUE AFUA_4G14580)-RELATED"/>
    <property type="match status" value="1"/>
</dbReference>
<dbReference type="Proteomes" id="UP000076154">
    <property type="component" value="Unassembled WGS sequence"/>
</dbReference>
<evidence type="ECO:0000256" key="1">
    <source>
        <dbReference type="ARBA" id="ARBA00022603"/>
    </source>
</evidence>
<dbReference type="Gene3D" id="3.40.50.150">
    <property type="entry name" value="Vaccinia Virus protein VP39"/>
    <property type="match status" value="1"/>
</dbReference>
<gene>
    <name evidence="6" type="ORF">Hypma_011891</name>
</gene>
<dbReference type="InterPro" id="IPR029063">
    <property type="entry name" value="SAM-dependent_MTases_sf"/>
</dbReference>
<dbReference type="GO" id="GO:0008171">
    <property type="term" value="F:O-methyltransferase activity"/>
    <property type="evidence" value="ECO:0007669"/>
    <property type="project" value="InterPro"/>
</dbReference>
<dbReference type="InterPro" id="IPR012967">
    <property type="entry name" value="COMT_dimerisation"/>
</dbReference>
<dbReference type="EMBL" id="LUEZ02000055">
    <property type="protein sequence ID" value="RDB21483.1"/>
    <property type="molecule type" value="Genomic_DNA"/>
</dbReference>
<name>A0A369JP84_HYPMA</name>
<dbReference type="GO" id="GO:0046983">
    <property type="term" value="F:protein dimerization activity"/>
    <property type="evidence" value="ECO:0007669"/>
    <property type="project" value="InterPro"/>
</dbReference>
<dbReference type="InterPro" id="IPR001077">
    <property type="entry name" value="COMT_C"/>
</dbReference>
<keyword evidence="2" id="KW-0808">Transferase</keyword>
<dbReference type="Pfam" id="PF08100">
    <property type="entry name" value="Dimerisation"/>
    <property type="match status" value="1"/>
</dbReference>
<dbReference type="InterPro" id="IPR036390">
    <property type="entry name" value="WH_DNA-bd_sf"/>
</dbReference>
<dbReference type="SUPFAM" id="SSF53335">
    <property type="entry name" value="S-adenosyl-L-methionine-dependent methyltransferases"/>
    <property type="match status" value="1"/>
</dbReference>
<evidence type="ECO:0000259" key="4">
    <source>
        <dbReference type="Pfam" id="PF00891"/>
    </source>
</evidence>
<keyword evidence="7" id="KW-1185">Reference proteome</keyword>
<dbReference type="InterPro" id="IPR016461">
    <property type="entry name" value="COMT-like"/>
</dbReference>
<dbReference type="SUPFAM" id="SSF46785">
    <property type="entry name" value="Winged helix' DNA-binding domain"/>
    <property type="match status" value="1"/>
</dbReference>
<feature type="domain" description="O-methyltransferase C-terminal" evidence="4">
    <location>
        <begin position="256"/>
        <end position="435"/>
    </location>
</feature>
<dbReference type="InterPro" id="IPR036388">
    <property type="entry name" value="WH-like_DNA-bd_sf"/>
</dbReference>
<accession>A0A369JP84</accession>
<sequence>MTSPLTALVNIISSNVQSLEGAYAKAETPFPSLDDPFRPTLLDFDPSLAETRNLIVAAAAQLLATVRSPIEMLQDYAPGMYWTATLGFVVDVNVPDILKDAGPQGLHVKEISAINGIDPSYLSRILRFLATRHVFKEVTPDVFANNRLSSLLQKTKSVEEIKADPVGRFDGAPLASFISAFADESLKSCAHFSDMLQNPSKAAAAFNIALNTEAKMWDWYEEPGNEWRARRFTAAMTGGADRFPSEIFTNGIGGKDLQEGDVVVDVGGSVGSAVLPMYKAFPHLKFVVQDLAKQVIAAEGFWKEHAPEAVPSGRVKLQAHDFFTPQPVKGAAVYFLRVVIHDWPDHDAKKILQHLRDAAAPSSKLVIFDSLAVHTCEDPSANPATVQKAPYPLLANLGIAGAGFNTSLDIQMMNVFNGKERTEKDFKELGNATGWKFESLTPGLLPTFTFSAA</sequence>
<dbReference type="PANTHER" id="PTHR43712:SF2">
    <property type="entry name" value="O-METHYLTRANSFERASE CICE"/>
    <property type="match status" value="1"/>
</dbReference>
<proteinExistence type="predicted"/>
<dbReference type="Gene3D" id="1.10.10.10">
    <property type="entry name" value="Winged helix-like DNA-binding domain superfamily/Winged helix DNA-binding domain"/>
    <property type="match status" value="1"/>
</dbReference>
<feature type="domain" description="O-methyltransferase dimerisation" evidence="5">
    <location>
        <begin position="75"/>
        <end position="153"/>
    </location>
</feature>
<evidence type="ECO:0000313" key="7">
    <source>
        <dbReference type="Proteomes" id="UP000076154"/>
    </source>
</evidence>
<keyword evidence="1" id="KW-0489">Methyltransferase</keyword>
<evidence type="ECO:0000256" key="2">
    <source>
        <dbReference type="ARBA" id="ARBA00022679"/>
    </source>
</evidence>
<organism evidence="6 7">
    <name type="scientific">Hypsizygus marmoreus</name>
    <name type="common">White beech mushroom</name>
    <name type="synonym">Agaricus marmoreus</name>
    <dbReference type="NCBI Taxonomy" id="39966"/>
    <lineage>
        <taxon>Eukaryota</taxon>
        <taxon>Fungi</taxon>
        <taxon>Dikarya</taxon>
        <taxon>Basidiomycota</taxon>
        <taxon>Agaricomycotina</taxon>
        <taxon>Agaricomycetes</taxon>
        <taxon>Agaricomycetidae</taxon>
        <taxon>Agaricales</taxon>
        <taxon>Tricholomatineae</taxon>
        <taxon>Lyophyllaceae</taxon>
        <taxon>Hypsizygus</taxon>
    </lineage>
</organism>
<dbReference type="GO" id="GO:0032259">
    <property type="term" value="P:methylation"/>
    <property type="evidence" value="ECO:0007669"/>
    <property type="project" value="UniProtKB-KW"/>
</dbReference>
<evidence type="ECO:0000256" key="3">
    <source>
        <dbReference type="ARBA" id="ARBA00022691"/>
    </source>
</evidence>
<evidence type="ECO:0000313" key="6">
    <source>
        <dbReference type="EMBL" id="RDB21483.1"/>
    </source>
</evidence>
<reference evidence="6" key="1">
    <citation type="submission" date="2018-04" db="EMBL/GenBank/DDBJ databases">
        <title>Whole genome sequencing of Hypsizygus marmoreus.</title>
        <authorList>
            <person name="Choi I.-G."/>
            <person name="Min B."/>
            <person name="Kim J.-G."/>
            <person name="Kim S."/>
            <person name="Oh Y.-L."/>
            <person name="Kong W.-S."/>
            <person name="Park H."/>
            <person name="Jeong J."/>
            <person name="Song E.-S."/>
        </authorList>
    </citation>
    <scope>NUCLEOTIDE SEQUENCE [LARGE SCALE GENOMIC DNA]</scope>
    <source>
        <strain evidence="6">51987-8</strain>
    </source>
</reference>
<dbReference type="AlphaFoldDB" id="A0A369JP84"/>
<dbReference type="PROSITE" id="PS51683">
    <property type="entry name" value="SAM_OMT_II"/>
    <property type="match status" value="1"/>
</dbReference>
<comment type="caution">
    <text evidence="6">The sequence shown here is derived from an EMBL/GenBank/DDBJ whole genome shotgun (WGS) entry which is preliminary data.</text>
</comment>
<evidence type="ECO:0000259" key="5">
    <source>
        <dbReference type="Pfam" id="PF08100"/>
    </source>
</evidence>